<feature type="region of interest" description="Disordered" evidence="2">
    <location>
        <begin position="1"/>
        <end position="45"/>
    </location>
</feature>
<evidence type="ECO:0000313" key="4">
    <source>
        <dbReference type="Proteomes" id="UP001153365"/>
    </source>
</evidence>
<feature type="region of interest" description="Disordered" evidence="2">
    <location>
        <begin position="167"/>
        <end position="215"/>
    </location>
</feature>
<feature type="compositionally biased region" description="Polar residues" evidence="2">
    <location>
        <begin position="167"/>
        <end position="193"/>
    </location>
</feature>
<feature type="compositionally biased region" description="Low complexity" evidence="2">
    <location>
        <begin position="899"/>
        <end position="909"/>
    </location>
</feature>
<feature type="region of interest" description="Disordered" evidence="2">
    <location>
        <begin position="793"/>
        <end position="937"/>
    </location>
</feature>
<dbReference type="EMBL" id="CALTRL010005873">
    <property type="protein sequence ID" value="CAH7687455.1"/>
    <property type="molecule type" value="Genomic_DNA"/>
</dbReference>
<feature type="region of interest" description="Disordered" evidence="2">
    <location>
        <begin position="750"/>
        <end position="769"/>
    </location>
</feature>
<evidence type="ECO:0000256" key="2">
    <source>
        <dbReference type="SAM" id="MobiDB-lite"/>
    </source>
</evidence>
<evidence type="ECO:0000313" key="3">
    <source>
        <dbReference type="EMBL" id="CAH7687455.1"/>
    </source>
</evidence>
<feature type="compositionally biased region" description="Polar residues" evidence="2">
    <location>
        <begin position="866"/>
        <end position="883"/>
    </location>
</feature>
<organism evidence="3 4">
    <name type="scientific">Phakopsora pachyrhizi</name>
    <name type="common">Asian soybean rust disease fungus</name>
    <dbReference type="NCBI Taxonomy" id="170000"/>
    <lineage>
        <taxon>Eukaryota</taxon>
        <taxon>Fungi</taxon>
        <taxon>Dikarya</taxon>
        <taxon>Basidiomycota</taxon>
        <taxon>Pucciniomycotina</taxon>
        <taxon>Pucciniomycetes</taxon>
        <taxon>Pucciniales</taxon>
        <taxon>Phakopsoraceae</taxon>
        <taxon>Phakopsora</taxon>
    </lineage>
</organism>
<name>A0AAV0BN75_PHAPC</name>
<keyword evidence="1" id="KW-0175">Coiled coil</keyword>
<feature type="compositionally biased region" description="Acidic residues" evidence="2">
    <location>
        <begin position="917"/>
        <end position="937"/>
    </location>
</feature>
<accession>A0AAV0BN75</accession>
<evidence type="ECO:0000256" key="1">
    <source>
        <dbReference type="SAM" id="Coils"/>
    </source>
</evidence>
<feature type="coiled-coil region" evidence="1">
    <location>
        <begin position="295"/>
        <end position="361"/>
    </location>
</feature>
<dbReference type="Proteomes" id="UP001153365">
    <property type="component" value="Unassembled WGS sequence"/>
</dbReference>
<protein>
    <submittedName>
        <fullName evidence="3">Uncharacterized protein</fullName>
    </submittedName>
</protein>
<keyword evidence="4" id="KW-1185">Reference proteome</keyword>
<proteinExistence type="predicted"/>
<comment type="caution">
    <text evidence="3">The sequence shown here is derived from an EMBL/GenBank/DDBJ whole genome shotgun (WGS) entry which is preliminary data.</text>
</comment>
<dbReference type="AlphaFoldDB" id="A0AAV0BN75"/>
<feature type="compositionally biased region" description="Polar residues" evidence="2">
    <location>
        <begin position="690"/>
        <end position="728"/>
    </location>
</feature>
<feature type="compositionally biased region" description="Acidic residues" evidence="2">
    <location>
        <begin position="833"/>
        <end position="848"/>
    </location>
</feature>
<feature type="compositionally biased region" description="Low complexity" evidence="2">
    <location>
        <begin position="18"/>
        <end position="29"/>
    </location>
</feature>
<sequence>MLDRPIPLSRPRAPSRKSISNHLNRSSNSRSRKSFSDSNPISSLTDSPLSSVVRLLGDRLPNVSIDSNPCGSLEDAFSPQLTLNDLNHQLDSNIEFDQLEISEQEPSAISLEWISHKTREELESLLIAADRVIRERERDLGIAASIGKSLLENNIALRARQEKLLEQSSPLPSTPNAQRAANFNTLNNSSSRSEYIEARPPPSPLYPDDSRFELDNTTPQAKLNFSASPISTHKRVDSMFSNTSQENFTPSAQKCTLPPVLRSAHSSLSSASSTSVAIPLNHVHRTPSTASSAALHRLAQQNEYLAERLAELEAETAESEIQGRKRLRKLVKELDSLRADLRQTEERNAVLEEERLNNNHNHRQSNLTGVESMVDEIVGGMKRVIMEDDDEVSDQAPPRRKIPQNSRKITPTFIPIFDRPAANVTSEPIADSPQNLYSRANSRSSSVSNLSFSNDLEKTINPAERALVSQLMIKISELKDGQEQFEQEREQMKQRLIAAQEEVDSMRLLVEEAEGELIHYKQLSLDDTPAPGLIGWESGDVDDENDEKLESRAKGNRRMIERRRRKSSRKKHWPAAAHQSFNLKGETTPEVETDSMRPTDFQHYFGQEPESPCLRGRPLSFTLSNRSMTEDEQDQQTRVLRAVGAITASPSLKSVVGDDAISDMDEVSESPLKFLSKDLNEHKNEDEETQSVFDTERSCTGQASLTQETLSENSLRAPNSARSSQQSYAELQRAVAELPVIWADDDDEEGALKRDDFKSSASVTRKRDSTGWLYEHAADYNQFEAWSTSPTSHRATLSVMPDGRFKSGVQESPTGMTINPLKNFGKTERAYSEEEEGEEEEEEEEEEERSSTVSSSTTTVGNENSLSDSGTSRQNQASRQQVIMSRREQALRRLGIPVDTSDSSNSTNNRAAQLATELEEEEEEEEVLNDNDEEDEEDWKYIDSMDHDNKPQGSRGTDYYPVSTIKRNAPGMVIQRVKVESSQMKVFVSEWAKLVTVVGFAVGWALWQGPGGVTDKSFESEEILKKSNLNSRSIRQQDYDRVDLRRRSLGRSGRGLKGTEEIDEVIEVGEEEIKKD</sequence>
<feature type="coiled-coil region" evidence="1">
    <location>
        <begin position="468"/>
        <end position="516"/>
    </location>
</feature>
<gene>
    <name evidence="3" type="ORF">PPACK8108_LOCUS22237</name>
</gene>
<reference evidence="3" key="1">
    <citation type="submission" date="2022-06" db="EMBL/GenBank/DDBJ databases">
        <authorList>
            <consortium name="SYNGENTA / RWTH Aachen University"/>
        </authorList>
    </citation>
    <scope>NUCLEOTIDE SEQUENCE</scope>
</reference>
<feature type="compositionally biased region" description="Low complexity" evidence="2">
    <location>
        <begin position="851"/>
        <end position="865"/>
    </location>
</feature>
<feature type="region of interest" description="Disordered" evidence="2">
    <location>
        <begin position="679"/>
        <end position="728"/>
    </location>
</feature>